<dbReference type="PANTHER" id="PTHR42964">
    <property type="entry name" value="ENOYL-COA HYDRATASE"/>
    <property type="match status" value="1"/>
</dbReference>
<dbReference type="CDD" id="cd06558">
    <property type="entry name" value="crotonase-like"/>
    <property type="match status" value="1"/>
</dbReference>
<dbReference type="Gene3D" id="3.90.226.10">
    <property type="entry name" value="2-enoyl-CoA Hydratase, Chain A, domain 1"/>
    <property type="match status" value="1"/>
</dbReference>
<dbReference type="InterPro" id="IPR051683">
    <property type="entry name" value="Enoyl-CoA_Hydratase/Isomerase"/>
</dbReference>
<reference evidence="2 3" key="1">
    <citation type="submission" date="2012-10" db="EMBL/GenBank/DDBJ databases">
        <title>The draft sequence of the Mycobacterium pheli genome.</title>
        <authorList>
            <person name="Pettersson B.M.F."/>
            <person name="Das S."/>
            <person name="Dasgupta S."/>
            <person name="Bhattacharya A."/>
            <person name="Kirsebom L.A."/>
        </authorList>
    </citation>
    <scope>NUCLEOTIDE SEQUENCE [LARGE SCALE GENOMIC DNA]</scope>
    <source>
        <strain evidence="2 3">CCUG 21000</strain>
    </source>
</reference>
<evidence type="ECO:0000256" key="1">
    <source>
        <dbReference type="ARBA" id="ARBA00005254"/>
    </source>
</evidence>
<evidence type="ECO:0000313" key="2">
    <source>
        <dbReference type="EMBL" id="KAB7751947.1"/>
    </source>
</evidence>
<comment type="caution">
    <text evidence="2">The sequence shown here is derived from an EMBL/GenBank/DDBJ whole genome shotgun (WGS) entry which is preliminary data.</text>
</comment>
<dbReference type="SUPFAM" id="SSF52096">
    <property type="entry name" value="ClpP/crotonase"/>
    <property type="match status" value="1"/>
</dbReference>
<organism evidence="2 3">
    <name type="scientific">Mycolicibacterium phlei DSM 43239 = CCUG 21000</name>
    <dbReference type="NCBI Taxonomy" id="1226750"/>
    <lineage>
        <taxon>Bacteria</taxon>
        <taxon>Bacillati</taxon>
        <taxon>Actinomycetota</taxon>
        <taxon>Actinomycetes</taxon>
        <taxon>Mycobacteriales</taxon>
        <taxon>Mycobacteriaceae</taxon>
        <taxon>Mycolicibacterium</taxon>
    </lineage>
</organism>
<dbReference type="GO" id="GO:0003824">
    <property type="term" value="F:catalytic activity"/>
    <property type="evidence" value="ECO:0007669"/>
    <property type="project" value="UniProtKB-ARBA"/>
</dbReference>
<dbReference type="AlphaFoldDB" id="A0A5N5US55"/>
<keyword evidence="3" id="KW-1185">Reference proteome</keyword>
<dbReference type="InterPro" id="IPR014748">
    <property type="entry name" value="Enoyl-CoA_hydra_C"/>
</dbReference>
<accession>A0A5N5US55</accession>
<dbReference type="Gene3D" id="1.10.12.10">
    <property type="entry name" value="Lyase 2-enoyl-coa Hydratase, Chain A, domain 2"/>
    <property type="match status" value="1"/>
</dbReference>
<evidence type="ECO:0000313" key="3">
    <source>
        <dbReference type="Proteomes" id="UP000325690"/>
    </source>
</evidence>
<dbReference type="GeneID" id="74304399"/>
<protein>
    <submittedName>
        <fullName evidence="2">Enoyl-CoA hydratase</fullName>
    </submittedName>
</protein>
<dbReference type="Pfam" id="PF00378">
    <property type="entry name" value="ECH_1"/>
    <property type="match status" value="1"/>
</dbReference>
<dbReference type="RefSeq" id="WP_061481067.1">
    <property type="nucleotide sequence ID" value="NZ_ANBO01000044.1"/>
</dbReference>
<dbReference type="GO" id="GO:0008300">
    <property type="term" value="P:isoprenoid catabolic process"/>
    <property type="evidence" value="ECO:0007669"/>
    <property type="project" value="TreeGrafter"/>
</dbReference>
<gene>
    <name evidence="2" type="ORF">MPHL21000_22460</name>
</gene>
<dbReference type="InterPro" id="IPR001753">
    <property type="entry name" value="Enoyl-CoA_hydra/iso"/>
</dbReference>
<dbReference type="EMBL" id="ANBP01000053">
    <property type="protein sequence ID" value="KAB7751947.1"/>
    <property type="molecule type" value="Genomic_DNA"/>
</dbReference>
<sequence>MNTTPDDEVLLDVTDHVAYVTINRPDRANSMTPSMLTWFQDFWRRVADDADIRCVVITGSGPKHFCTGADLNGVNERGGVGVGLGRVSQDIGLTARHHGVWKPTVCAVNGLVVGAGLDFVVDADIVVASTNAVFLDSHVNVGMVGGPENVGLAKRLPLGTALRMSLQGRNFRLPAERAYQLGLVDELTEPDQLMTVAGQIARDITANSPHAVSLTQQAVWSSLEMPYTQAVEYGFSLVKTQWHHPDYTEGFRAFAEKRPPRWKTD</sequence>
<name>A0A5N5US55_MYCPH</name>
<comment type="similarity">
    <text evidence="1">Belongs to the enoyl-CoA hydratase/isomerase family.</text>
</comment>
<proteinExistence type="inferred from homology"/>
<dbReference type="Proteomes" id="UP000325690">
    <property type="component" value="Unassembled WGS sequence"/>
</dbReference>
<dbReference type="PANTHER" id="PTHR42964:SF1">
    <property type="entry name" value="POLYKETIDE BIOSYNTHESIS ENOYL-COA HYDRATASE PKSH-RELATED"/>
    <property type="match status" value="1"/>
</dbReference>
<dbReference type="InterPro" id="IPR029045">
    <property type="entry name" value="ClpP/crotonase-like_dom_sf"/>
</dbReference>